<dbReference type="EMBL" id="PHEX01000011">
    <property type="protein sequence ID" value="PKQ28597.1"/>
    <property type="molecule type" value="Genomic_DNA"/>
</dbReference>
<feature type="binding site" evidence="9 11">
    <location>
        <position position="57"/>
    </location>
    <ligand>
        <name>substrate</name>
    </ligand>
</feature>
<dbReference type="Pfam" id="PF02261">
    <property type="entry name" value="Asp_decarbox"/>
    <property type="match status" value="1"/>
</dbReference>
<comment type="function">
    <text evidence="9">Catalyzes the pyruvoyl-dependent decarboxylation of aspartate to produce beta-alanine.</text>
</comment>
<evidence type="ECO:0000256" key="8">
    <source>
        <dbReference type="ARBA" id="ARBA00023317"/>
    </source>
</evidence>
<comment type="caution">
    <text evidence="14">The sequence shown here is derived from an EMBL/GenBank/DDBJ whole genome shotgun (WGS) entry which is preliminary data.</text>
</comment>
<reference evidence="14 15" key="1">
    <citation type="journal article" date="2017" name="ISME J.">
        <title>Potential for microbial H2 and metal transformations associated with novel bacteria and archaea in deep terrestrial subsurface sediments.</title>
        <authorList>
            <person name="Hernsdorf A.W."/>
            <person name="Amano Y."/>
            <person name="Miyakawa K."/>
            <person name="Ise K."/>
            <person name="Suzuki Y."/>
            <person name="Anantharaman K."/>
            <person name="Probst A."/>
            <person name="Burstein D."/>
            <person name="Thomas B.C."/>
            <person name="Banfield J.F."/>
        </authorList>
    </citation>
    <scope>NUCLEOTIDE SEQUENCE [LARGE SCALE GENOMIC DNA]</scope>
    <source>
        <strain evidence="14">HGW-Actinobacteria-3</strain>
    </source>
</reference>
<organism evidence="14 15">
    <name type="scientific">Candidatus Anoxymicrobium japonicum</name>
    <dbReference type="NCBI Taxonomy" id="2013648"/>
    <lineage>
        <taxon>Bacteria</taxon>
        <taxon>Bacillati</taxon>
        <taxon>Actinomycetota</taxon>
        <taxon>Candidatus Geothermincolia</taxon>
        <taxon>Candidatus Geothermincolales</taxon>
        <taxon>Candidatus Anoxymicrobiaceae</taxon>
        <taxon>Candidatus Anoxymicrobium</taxon>
    </lineage>
</organism>
<dbReference type="PIRSF" id="PIRSF006246">
    <property type="entry name" value="Asp_decarbox"/>
    <property type="match status" value="1"/>
</dbReference>
<dbReference type="UniPathway" id="UPA00028">
    <property type="reaction ID" value="UER00002"/>
</dbReference>
<comment type="catalytic activity">
    <reaction evidence="9">
        <text>L-aspartate + H(+) = beta-alanine + CO2</text>
        <dbReference type="Rhea" id="RHEA:19497"/>
        <dbReference type="ChEBI" id="CHEBI:15378"/>
        <dbReference type="ChEBI" id="CHEBI:16526"/>
        <dbReference type="ChEBI" id="CHEBI:29991"/>
        <dbReference type="ChEBI" id="CHEBI:57966"/>
        <dbReference type="EC" id="4.1.1.11"/>
    </reaction>
</comment>
<dbReference type="GO" id="GO:0006523">
    <property type="term" value="P:alanine biosynthetic process"/>
    <property type="evidence" value="ECO:0007669"/>
    <property type="project" value="InterPro"/>
</dbReference>
<dbReference type="Gene3D" id="2.40.40.20">
    <property type="match status" value="1"/>
</dbReference>
<keyword evidence="3 9" id="KW-0210">Decarboxylase</keyword>
<comment type="pathway">
    <text evidence="9">Cofactor biosynthesis; (R)-pantothenate biosynthesis; beta-alanine from L-aspartate: step 1/1.</text>
</comment>
<evidence type="ECO:0000256" key="11">
    <source>
        <dbReference type="PIRSR" id="PIRSR006246-2"/>
    </source>
</evidence>
<evidence type="ECO:0000256" key="12">
    <source>
        <dbReference type="PIRSR" id="PIRSR006246-3"/>
    </source>
</evidence>
<comment type="cofactor">
    <cofactor evidence="9 10">
        <name>pyruvate</name>
        <dbReference type="ChEBI" id="CHEBI:15361"/>
    </cofactor>
    <text evidence="9 10">Binds 1 pyruvoyl group covalently per subunit.</text>
</comment>
<evidence type="ECO:0000256" key="9">
    <source>
        <dbReference type="HAMAP-Rule" id="MF_00446"/>
    </source>
</evidence>
<comment type="similarity">
    <text evidence="9">Belongs to the PanD family.</text>
</comment>
<feature type="chain" id="PRO_5015025849" description="Aspartate 1-decarboxylase alpha chain" evidence="9 13">
    <location>
        <begin position="25"/>
        <end position="127"/>
    </location>
</feature>
<dbReference type="NCBIfam" id="TIGR00223">
    <property type="entry name" value="panD"/>
    <property type="match status" value="1"/>
</dbReference>
<evidence type="ECO:0000256" key="13">
    <source>
        <dbReference type="PIRSR" id="PIRSR006246-5"/>
    </source>
</evidence>
<feature type="binding site" evidence="9 11">
    <location>
        <begin position="73"/>
        <end position="75"/>
    </location>
    <ligand>
        <name>substrate</name>
    </ligand>
</feature>
<dbReference type="GO" id="GO:0004068">
    <property type="term" value="F:aspartate 1-decarboxylase activity"/>
    <property type="evidence" value="ECO:0007669"/>
    <property type="project" value="UniProtKB-UniRule"/>
</dbReference>
<name>A0A2N3G793_9ACTN</name>
<evidence type="ECO:0000313" key="15">
    <source>
        <dbReference type="Proteomes" id="UP000233654"/>
    </source>
</evidence>
<keyword evidence="2 9" id="KW-0566">Pantothenate biosynthesis</keyword>
<feature type="chain" id="PRO_5015025848" description="Aspartate 1-decarboxylase beta chain" evidence="9 13">
    <location>
        <begin position="1"/>
        <end position="24"/>
    </location>
</feature>
<proteinExistence type="inferred from homology"/>
<dbReference type="GO" id="GO:0015940">
    <property type="term" value="P:pantothenate biosynthetic process"/>
    <property type="evidence" value="ECO:0007669"/>
    <property type="project" value="UniProtKB-UniRule"/>
</dbReference>
<dbReference type="PANTHER" id="PTHR21012:SF0">
    <property type="entry name" value="ASPARTATE 1-DECARBOXYLASE"/>
    <property type="match status" value="1"/>
</dbReference>
<feature type="active site" description="Proton donor" evidence="9 10">
    <location>
        <position position="58"/>
    </location>
</feature>
<comment type="PTM">
    <text evidence="9 12">Is synthesized initially as an inactive proenzyme, which is activated by self-cleavage at a specific serine bond to produce a beta-subunit with a hydroxyl group at its C-terminus and an alpha-subunit with a pyruvoyl group at its N-terminus.</text>
</comment>
<keyword evidence="1 9" id="KW-0963">Cytoplasm</keyword>
<dbReference type="HAMAP" id="MF_00446">
    <property type="entry name" value="PanD"/>
    <property type="match status" value="1"/>
</dbReference>
<evidence type="ECO:0000256" key="5">
    <source>
        <dbReference type="ARBA" id="ARBA00023145"/>
    </source>
</evidence>
<keyword evidence="8 9" id="KW-0670">Pyruvate</keyword>
<accession>A0A2N3G793</accession>
<keyword evidence="5 9" id="KW-0865">Zymogen</keyword>
<evidence type="ECO:0000256" key="3">
    <source>
        <dbReference type="ARBA" id="ARBA00022793"/>
    </source>
</evidence>
<evidence type="ECO:0000256" key="2">
    <source>
        <dbReference type="ARBA" id="ARBA00022655"/>
    </source>
</evidence>
<evidence type="ECO:0000256" key="4">
    <source>
        <dbReference type="ARBA" id="ARBA00022813"/>
    </source>
</evidence>
<feature type="active site" description="Schiff-base intermediate with substrate; via pyruvic acid" evidence="9 10">
    <location>
        <position position="25"/>
    </location>
</feature>
<dbReference type="InterPro" id="IPR009010">
    <property type="entry name" value="Asp_de-COase-like_dom_sf"/>
</dbReference>
<keyword evidence="6 9" id="KW-0456">Lyase</keyword>
<dbReference type="EC" id="4.1.1.11" evidence="9"/>
<comment type="subunit">
    <text evidence="9">Heterooctamer of four alpha and four beta subunits.</text>
</comment>
<dbReference type="Proteomes" id="UP000233654">
    <property type="component" value="Unassembled WGS sequence"/>
</dbReference>
<evidence type="ECO:0000313" key="14">
    <source>
        <dbReference type="EMBL" id="PKQ28597.1"/>
    </source>
</evidence>
<keyword evidence="7 9" id="KW-0704">Schiff base</keyword>
<evidence type="ECO:0000256" key="1">
    <source>
        <dbReference type="ARBA" id="ARBA00022490"/>
    </source>
</evidence>
<dbReference type="CDD" id="cd06919">
    <property type="entry name" value="Asp_decarbox"/>
    <property type="match status" value="1"/>
</dbReference>
<dbReference type="AlphaFoldDB" id="A0A2N3G793"/>
<evidence type="ECO:0000256" key="10">
    <source>
        <dbReference type="PIRSR" id="PIRSR006246-1"/>
    </source>
</evidence>
<keyword evidence="4 9" id="KW-0068">Autocatalytic cleavage</keyword>
<evidence type="ECO:0000256" key="6">
    <source>
        <dbReference type="ARBA" id="ARBA00023239"/>
    </source>
</evidence>
<dbReference type="PANTHER" id="PTHR21012">
    <property type="entry name" value="ASPARTATE 1-DECARBOXYLASE"/>
    <property type="match status" value="1"/>
</dbReference>
<sequence length="127" mass="14451">MYRNMLKCKIHRAVITDADIQYEGSVTIDRRLMDLADLAQYEKVNVWDIDNGARLTTYVIEGTRDSGEICMNGAAARLVHKGDRVIISSFVSVPESRVADHHPKIVFVDDDNRPEMIENHLTVDDFC</sequence>
<evidence type="ECO:0000256" key="7">
    <source>
        <dbReference type="ARBA" id="ARBA00023270"/>
    </source>
</evidence>
<feature type="modified residue" description="Pyruvic acid (Ser)" evidence="9 12">
    <location>
        <position position="25"/>
    </location>
</feature>
<dbReference type="SUPFAM" id="SSF50692">
    <property type="entry name" value="ADC-like"/>
    <property type="match status" value="1"/>
</dbReference>
<gene>
    <name evidence="9" type="primary">panD</name>
    <name evidence="14" type="ORF">CVT63_02075</name>
</gene>
<comment type="subcellular location">
    <subcellularLocation>
        <location evidence="9">Cytoplasm</location>
    </subcellularLocation>
</comment>
<dbReference type="GO" id="GO:0005829">
    <property type="term" value="C:cytosol"/>
    <property type="evidence" value="ECO:0007669"/>
    <property type="project" value="TreeGrafter"/>
</dbReference>
<protein>
    <recommendedName>
        <fullName evidence="9">Aspartate 1-decarboxylase</fullName>
        <ecNumber evidence="9">4.1.1.11</ecNumber>
    </recommendedName>
    <alternativeName>
        <fullName evidence="9">Aspartate alpha-decarboxylase</fullName>
    </alternativeName>
    <component>
        <recommendedName>
            <fullName evidence="9">Aspartate 1-decarboxylase beta chain</fullName>
        </recommendedName>
    </component>
    <component>
        <recommendedName>
            <fullName evidence="9">Aspartate 1-decarboxylase alpha chain</fullName>
        </recommendedName>
    </component>
</protein>
<dbReference type="InterPro" id="IPR003190">
    <property type="entry name" value="Asp_decarbox"/>
</dbReference>